<dbReference type="Gene3D" id="3.40.50.1370">
    <property type="entry name" value="Aspartate/ornithine carbamoyltransferase"/>
    <property type="match status" value="2"/>
</dbReference>
<feature type="binding site" evidence="2">
    <location>
        <position position="175"/>
    </location>
    <ligand>
        <name>N(2)-succinyl-L-ornithine</name>
        <dbReference type="ChEBI" id="CHEBI:58514"/>
    </ligand>
</feature>
<dbReference type="PANTHER" id="PTHR45753:SF3">
    <property type="entry name" value="ORNITHINE TRANSCARBAMYLASE, MITOCHONDRIAL"/>
    <property type="match status" value="1"/>
</dbReference>
<evidence type="ECO:0000259" key="3">
    <source>
        <dbReference type="Pfam" id="PF00185"/>
    </source>
</evidence>
<evidence type="ECO:0000259" key="4">
    <source>
        <dbReference type="Pfam" id="PF02729"/>
    </source>
</evidence>
<dbReference type="SUPFAM" id="SSF53671">
    <property type="entry name" value="Aspartate/ornithine carbamoyltransferase"/>
    <property type="match status" value="1"/>
</dbReference>
<dbReference type="InterPro" id="IPR006130">
    <property type="entry name" value="Asp/Orn_carbamoylTrfase"/>
</dbReference>
<dbReference type="GO" id="GO:0016740">
    <property type="term" value="F:transferase activity"/>
    <property type="evidence" value="ECO:0007669"/>
    <property type="project" value="UniProtKB-KW"/>
</dbReference>
<organism evidence="5 6">
    <name type="scientific">Tenacibaculum polynesiense</name>
    <dbReference type="NCBI Taxonomy" id="3137857"/>
    <lineage>
        <taxon>Bacteria</taxon>
        <taxon>Pseudomonadati</taxon>
        <taxon>Bacteroidota</taxon>
        <taxon>Flavobacteriia</taxon>
        <taxon>Flavobacteriales</taxon>
        <taxon>Flavobacteriaceae</taxon>
        <taxon>Tenacibaculum</taxon>
    </lineage>
</organism>
<feature type="binding site" evidence="2">
    <location>
        <position position="237"/>
    </location>
    <ligand>
        <name>N(2)-succinyl-L-ornithine</name>
        <dbReference type="ChEBI" id="CHEBI:58514"/>
    </ligand>
</feature>
<keyword evidence="2" id="KW-0055">Arginine biosynthesis</keyword>
<keyword evidence="1 2" id="KW-0808">Transferase</keyword>
<dbReference type="HAMAP" id="MF_02235">
    <property type="entry name" value="SOTCase"/>
    <property type="match status" value="1"/>
</dbReference>
<evidence type="ECO:0000256" key="1">
    <source>
        <dbReference type="ARBA" id="ARBA00022679"/>
    </source>
</evidence>
<dbReference type="Pfam" id="PF02729">
    <property type="entry name" value="OTCace_N"/>
    <property type="match status" value="1"/>
</dbReference>
<keyword evidence="6" id="KW-1185">Reference proteome</keyword>
<dbReference type="InterPro" id="IPR006132">
    <property type="entry name" value="Asp/Orn_carbamoyltranf_P-bd"/>
</dbReference>
<feature type="binding site" description="in other chain" evidence="2">
    <location>
        <begin position="146"/>
        <end position="149"/>
    </location>
    <ligand>
        <name>carbamoyl phosphate</name>
        <dbReference type="ChEBI" id="CHEBI:58228"/>
        <note>ligand shared between two neighboring subunits</note>
    </ligand>
</feature>
<comment type="subunit">
    <text evidence="2">Homotrimer.</text>
</comment>
<feature type="domain" description="Aspartate/ornithine carbamoyltransferase Asp/Orn-binding" evidence="3">
    <location>
        <begin position="197"/>
        <end position="307"/>
    </location>
</feature>
<evidence type="ECO:0000313" key="5">
    <source>
        <dbReference type="EMBL" id="CAL2102895.1"/>
    </source>
</evidence>
<feature type="binding site" description="in other chain" evidence="2">
    <location>
        <begin position="270"/>
        <end position="271"/>
    </location>
    <ligand>
        <name>carbamoyl phosphate</name>
        <dbReference type="ChEBI" id="CHEBI:58228"/>
        <note>ligand shared between two neighboring subunits</note>
    </ligand>
</feature>
<dbReference type="PRINTS" id="PR00101">
    <property type="entry name" value="ATCASE"/>
</dbReference>
<dbReference type="InterPro" id="IPR006131">
    <property type="entry name" value="Asp_carbamoyltransf_Asp/Orn-bd"/>
</dbReference>
<protein>
    <recommendedName>
        <fullName evidence="2">N-succinylornithine carbamoyltransferase</fullName>
        <ecNumber evidence="2">2.1.3.11</ecNumber>
    </recommendedName>
    <alternativeName>
        <fullName evidence="2">N-succinyl-L-ornithine transcarbamylase</fullName>
        <shortName evidence="2">SOTCase</shortName>
    </alternativeName>
</protein>
<dbReference type="PANTHER" id="PTHR45753">
    <property type="entry name" value="ORNITHINE CARBAMOYLTRANSFERASE, MITOCHONDRIAL"/>
    <property type="match status" value="1"/>
</dbReference>
<feature type="binding site" evidence="2">
    <location>
        <position position="274"/>
    </location>
    <ligand>
        <name>N(2)-succinyl-L-ornithine</name>
        <dbReference type="ChEBI" id="CHEBI:58514"/>
    </ligand>
</feature>
<comment type="pathway">
    <text evidence="2">Amino-acid biosynthesis; L-arginine biosynthesis.</text>
</comment>
<comment type="function">
    <text evidence="2">Catalyzes the transfer of the carbamoyl group from carbamoyl phosphate to the delta-amino group of N(2)-succinyl-L-ornithine to produce N(2)-succinyl-L-citrulline. Is essential for arginine biosynthesis.</text>
</comment>
<keyword evidence="2" id="KW-0028">Amino-acid biosynthesis</keyword>
<comment type="caution">
    <text evidence="5">The sequence shown here is derived from an EMBL/GenBank/DDBJ whole genome shotgun (WGS) entry which is preliminary data.</text>
</comment>
<comment type="similarity">
    <text evidence="2">Belongs to the aspartate/ornithine carbamoyltransferase superfamily. SOTCase family.</text>
</comment>
<sequence length="316" mass="35615">MKQYTSLNDIKNLNTLVKKAIQLKNDPFQYSHLGKNKTLIMLFFNASLRTRLSTEKAAKNLGMEVSILNINATWNIEFEEGTIMDLNTSEHIKEAAQVISHYGDILAIRAFPSLTDKEKDTTEWVLQSLQKYASIPIVNMESATDHPLQALADAITLEEHNTVQKPKVVLSWAPHPKALPHSVPNAFVHLMHRMSNNIDFVITHPKGYELDTTVTKNASIVYNQEEALKNADFVYTKNWSSFSDYGKILPIDTNWTITQEKLGNARFMHCLPIRRNVVAEDAVLDGNNSLVIAQANNRTYAAQAVLQEILLGLVKT</sequence>
<evidence type="ECO:0000313" key="6">
    <source>
        <dbReference type="Proteomes" id="UP001497527"/>
    </source>
</evidence>
<dbReference type="PRINTS" id="PR00100">
    <property type="entry name" value="AOTCASE"/>
</dbReference>
<gene>
    <name evidence="5" type="primary">argF</name>
    <name evidence="2" type="synonym">argF'</name>
    <name evidence="5" type="ORF">T190423A01A_30009</name>
</gene>
<name>A0ABM9PBC2_9FLAO</name>
<feature type="domain" description="Aspartate/ornithine carbamoyltransferase carbamoyl-P binding" evidence="4">
    <location>
        <begin position="5"/>
        <end position="159"/>
    </location>
</feature>
<dbReference type="EMBL" id="CAXJIO010000012">
    <property type="protein sequence ID" value="CAL2102895.1"/>
    <property type="molecule type" value="Genomic_DNA"/>
</dbReference>
<dbReference type="Proteomes" id="UP001497527">
    <property type="component" value="Unassembled WGS sequence"/>
</dbReference>
<dbReference type="Pfam" id="PF00185">
    <property type="entry name" value="OTCace"/>
    <property type="match status" value="1"/>
</dbReference>
<accession>A0ABM9PBC2</accession>
<feature type="binding site" evidence="2">
    <location>
        <position position="141"/>
    </location>
    <ligand>
        <name>N(2)-succinyl-L-ornithine</name>
        <dbReference type="ChEBI" id="CHEBI:58514"/>
    </ligand>
</feature>
<comment type="catalytic activity">
    <reaction evidence="2">
        <text>N(2)-succinyl-L-ornithine + carbamoyl phosphate = N(2)-succinyl-L-citrulline + phosphate + H(+)</text>
        <dbReference type="Rhea" id="RHEA:25884"/>
        <dbReference type="ChEBI" id="CHEBI:15378"/>
        <dbReference type="ChEBI" id="CHEBI:43474"/>
        <dbReference type="ChEBI" id="CHEBI:58228"/>
        <dbReference type="ChEBI" id="CHEBI:58514"/>
        <dbReference type="ChEBI" id="CHEBI:58862"/>
        <dbReference type="EC" id="2.1.3.11"/>
    </reaction>
</comment>
<feature type="binding site" description="in other chain" evidence="2">
    <location>
        <position position="109"/>
    </location>
    <ligand>
        <name>carbamoyl phosphate</name>
        <dbReference type="ChEBI" id="CHEBI:58228"/>
        <note>ligand shared between two neighboring subunits</note>
    </ligand>
</feature>
<dbReference type="EC" id="2.1.3.11" evidence="2"/>
<proteinExistence type="inferred from homology"/>
<dbReference type="InterPro" id="IPR036901">
    <property type="entry name" value="Asp/Orn_carbamoylTrfase_sf"/>
</dbReference>
<feature type="binding site" description="in other chain" evidence="2">
    <location>
        <begin position="47"/>
        <end position="50"/>
    </location>
    <ligand>
        <name>carbamoyl phosphate</name>
        <dbReference type="ChEBI" id="CHEBI:58228"/>
        <note>ligand shared between two neighboring subunits</note>
    </ligand>
</feature>
<reference evidence="5 6" key="1">
    <citation type="submission" date="2024-05" db="EMBL/GenBank/DDBJ databases">
        <authorList>
            <person name="Duchaud E."/>
        </authorList>
    </citation>
    <scope>NUCLEOTIDE SEQUENCE [LARGE SCALE GENOMIC DNA]</scope>
    <source>
        <strain evidence="5">Ena-SAMPLE-TAB-13-05-2024-13:56:06:370-140308</strain>
    </source>
</reference>
<dbReference type="InterPro" id="IPR043696">
    <property type="entry name" value="ArgF'-like"/>
</dbReference>
<dbReference type="RefSeq" id="WP_348716720.1">
    <property type="nucleotide sequence ID" value="NZ_CAXJIO010000012.1"/>
</dbReference>
<evidence type="ECO:0000256" key="2">
    <source>
        <dbReference type="HAMAP-Rule" id="MF_02235"/>
    </source>
</evidence>
<feature type="binding site" evidence="2">
    <location>
        <position position="74"/>
    </location>
    <ligand>
        <name>carbamoyl phosphate</name>
        <dbReference type="ChEBI" id="CHEBI:58228"/>
        <note>ligand shared between two neighboring subunits</note>
    </ligand>
</feature>
<feature type="binding site" description="in other chain" evidence="2">
    <location>
        <position position="298"/>
    </location>
    <ligand>
        <name>carbamoyl phosphate</name>
        <dbReference type="ChEBI" id="CHEBI:58228"/>
        <note>ligand shared between two neighboring subunits</note>
    </ligand>
</feature>